<comment type="caution">
    <text evidence="2">The sequence shown here is derived from an EMBL/GenBank/DDBJ whole genome shotgun (WGS) entry which is preliminary data.</text>
</comment>
<sequence>MIRIRLRSLARLNSGPICVINPLFPQVDTLTCVTVQLICVIGRRAGPTARQHAGPGAPVPGAAPSYEPPESSSGGPESAEESPG</sequence>
<name>A0A919DQM1_9ACTN</name>
<reference evidence="2" key="1">
    <citation type="journal article" date="2014" name="Int. J. Syst. Evol. Microbiol.">
        <title>Complete genome sequence of Corynebacterium casei LMG S-19264T (=DSM 44701T), isolated from a smear-ripened cheese.</title>
        <authorList>
            <consortium name="US DOE Joint Genome Institute (JGI-PGF)"/>
            <person name="Walter F."/>
            <person name="Albersmeier A."/>
            <person name="Kalinowski J."/>
            <person name="Ruckert C."/>
        </authorList>
    </citation>
    <scope>NUCLEOTIDE SEQUENCE</scope>
    <source>
        <strain evidence="2">JCM 4784</strain>
    </source>
</reference>
<feature type="compositionally biased region" description="Low complexity" evidence="1">
    <location>
        <begin position="53"/>
        <end position="77"/>
    </location>
</feature>
<reference evidence="2" key="2">
    <citation type="submission" date="2020-09" db="EMBL/GenBank/DDBJ databases">
        <authorList>
            <person name="Sun Q."/>
            <person name="Ohkuma M."/>
        </authorList>
    </citation>
    <scope>NUCLEOTIDE SEQUENCE</scope>
    <source>
        <strain evidence="2">JCM 4784</strain>
    </source>
</reference>
<dbReference type="EMBL" id="BNBT01000074">
    <property type="protein sequence ID" value="GHE72008.1"/>
    <property type="molecule type" value="Genomic_DNA"/>
</dbReference>
<protein>
    <submittedName>
        <fullName evidence="2">Uncharacterized protein</fullName>
    </submittedName>
</protein>
<dbReference type="Proteomes" id="UP000608024">
    <property type="component" value="Unassembled WGS sequence"/>
</dbReference>
<accession>A0A919DQM1</accession>
<evidence type="ECO:0000256" key="1">
    <source>
        <dbReference type="SAM" id="MobiDB-lite"/>
    </source>
</evidence>
<dbReference type="AlphaFoldDB" id="A0A919DQM1"/>
<feature type="region of interest" description="Disordered" evidence="1">
    <location>
        <begin position="46"/>
        <end position="84"/>
    </location>
</feature>
<organism evidence="2 3">
    <name type="scientific">Streptomyces longispororuber</name>
    <dbReference type="NCBI Taxonomy" id="68230"/>
    <lineage>
        <taxon>Bacteria</taxon>
        <taxon>Bacillati</taxon>
        <taxon>Actinomycetota</taxon>
        <taxon>Actinomycetes</taxon>
        <taxon>Kitasatosporales</taxon>
        <taxon>Streptomycetaceae</taxon>
        <taxon>Streptomyces</taxon>
    </lineage>
</organism>
<keyword evidence="3" id="KW-1185">Reference proteome</keyword>
<proteinExistence type="predicted"/>
<gene>
    <name evidence="2" type="ORF">GCM10018785_45330</name>
</gene>
<evidence type="ECO:0000313" key="2">
    <source>
        <dbReference type="EMBL" id="GHE72008.1"/>
    </source>
</evidence>
<evidence type="ECO:0000313" key="3">
    <source>
        <dbReference type="Proteomes" id="UP000608024"/>
    </source>
</evidence>